<comment type="caution">
    <text evidence="1">The sequence shown here is derived from an EMBL/GenBank/DDBJ whole genome shotgun (WGS) entry which is preliminary data.</text>
</comment>
<dbReference type="RefSeq" id="WP_268240494.1">
    <property type="nucleotide sequence ID" value="NZ_BMPO01000010.1"/>
</dbReference>
<organism evidence="1 2">
    <name type="scientific">Pseudomonas matsuisoli</name>
    <dbReference type="NCBI Taxonomy" id="1515666"/>
    <lineage>
        <taxon>Bacteria</taxon>
        <taxon>Pseudomonadati</taxon>
        <taxon>Pseudomonadota</taxon>
        <taxon>Gammaproteobacteria</taxon>
        <taxon>Pseudomonadales</taxon>
        <taxon>Pseudomonadaceae</taxon>
        <taxon>Pseudomonas</taxon>
    </lineage>
</organism>
<name>A0A917V160_9PSED</name>
<proteinExistence type="predicted"/>
<evidence type="ECO:0000313" key="1">
    <source>
        <dbReference type="EMBL" id="GGK08121.1"/>
    </source>
</evidence>
<accession>A0A917V160</accession>
<sequence>MTKIQRDRVDRESVHRRLVRTPHFILSAHAWLPQVLPVMARGAQ</sequence>
<protein>
    <submittedName>
        <fullName evidence="1">Uncharacterized protein</fullName>
    </submittedName>
</protein>
<dbReference type="Proteomes" id="UP000635983">
    <property type="component" value="Unassembled WGS sequence"/>
</dbReference>
<gene>
    <name evidence="1" type="ORF">GCM10009304_37810</name>
</gene>
<dbReference type="AlphaFoldDB" id="A0A917V160"/>
<reference evidence="1" key="2">
    <citation type="submission" date="2020-09" db="EMBL/GenBank/DDBJ databases">
        <authorList>
            <person name="Sun Q."/>
            <person name="Ohkuma M."/>
        </authorList>
    </citation>
    <scope>NUCLEOTIDE SEQUENCE</scope>
    <source>
        <strain evidence="1">JCM 30078</strain>
    </source>
</reference>
<evidence type="ECO:0000313" key="2">
    <source>
        <dbReference type="Proteomes" id="UP000635983"/>
    </source>
</evidence>
<dbReference type="EMBL" id="BMPO01000010">
    <property type="protein sequence ID" value="GGK08121.1"/>
    <property type="molecule type" value="Genomic_DNA"/>
</dbReference>
<keyword evidence="2" id="KW-1185">Reference proteome</keyword>
<reference evidence="1" key="1">
    <citation type="journal article" date="2014" name="Int. J. Syst. Evol. Microbiol.">
        <title>Complete genome sequence of Corynebacterium casei LMG S-19264T (=DSM 44701T), isolated from a smear-ripened cheese.</title>
        <authorList>
            <consortium name="US DOE Joint Genome Institute (JGI-PGF)"/>
            <person name="Walter F."/>
            <person name="Albersmeier A."/>
            <person name="Kalinowski J."/>
            <person name="Ruckert C."/>
        </authorList>
    </citation>
    <scope>NUCLEOTIDE SEQUENCE</scope>
    <source>
        <strain evidence="1">JCM 30078</strain>
    </source>
</reference>